<accession>W7N6A8</accession>
<evidence type="ECO:0000313" key="4">
    <source>
        <dbReference type="EMBL" id="EWG55219.1"/>
    </source>
</evidence>
<feature type="region of interest" description="Disordered" evidence="2">
    <location>
        <begin position="1302"/>
        <end position="1331"/>
    </location>
</feature>
<dbReference type="PANTHER" id="PTHR10039">
    <property type="entry name" value="AMELOGENIN"/>
    <property type="match status" value="1"/>
</dbReference>
<evidence type="ECO:0000256" key="1">
    <source>
        <dbReference type="ARBA" id="ARBA00022737"/>
    </source>
</evidence>
<dbReference type="eggNOG" id="ENOG502SUN7">
    <property type="taxonomic scope" value="Eukaryota"/>
</dbReference>
<dbReference type="InterPro" id="IPR011990">
    <property type="entry name" value="TPR-like_helical_dom_sf"/>
</dbReference>
<dbReference type="OrthoDB" id="1658288at2759"/>
<dbReference type="Gene3D" id="3.40.50.300">
    <property type="entry name" value="P-loop containing nucleotide triphosphate hydrolases"/>
    <property type="match status" value="1"/>
</dbReference>
<protein>
    <recommendedName>
        <fullName evidence="3">Nephrocystin 3-like N-terminal domain-containing protein</fullName>
    </recommendedName>
</protein>
<evidence type="ECO:0000313" key="5">
    <source>
        <dbReference type="Proteomes" id="UP000009096"/>
    </source>
</evidence>
<keyword evidence="1" id="KW-0677">Repeat</keyword>
<dbReference type="PANTHER" id="PTHR10039:SF14">
    <property type="entry name" value="NACHT DOMAIN-CONTAINING PROTEIN"/>
    <property type="match status" value="1"/>
</dbReference>
<dbReference type="Pfam" id="PF24883">
    <property type="entry name" value="NPHP3_N"/>
    <property type="match status" value="1"/>
</dbReference>
<dbReference type="GeneID" id="30070622"/>
<dbReference type="Proteomes" id="UP000009096">
    <property type="component" value="Chromosome 6"/>
</dbReference>
<gene>
    <name evidence="4" type="ORF">FVEG_13255</name>
</gene>
<dbReference type="KEGG" id="fvr:FVEG_13255"/>
<reference evidence="4 5" key="1">
    <citation type="journal article" date="2010" name="Nature">
        <title>Comparative genomics reveals mobile pathogenicity chromosomes in Fusarium.</title>
        <authorList>
            <person name="Ma L.J."/>
            <person name="van der Does H.C."/>
            <person name="Borkovich K.A."/>
            <person name="Coleman J.J."/>
            <person name="Daboussi M.J."/>
            <person name="Di Pietro A."/>
            <person name="Dufresne M."/>
            <person name="Freitag M."/>
            <person name="Grabherr M."/>
            <person name="Henrissat B."/>
            <person name="Houterman P.M."/>
            <person name="Kang S."/>
            <person name="Shim W.B."/>
            <person name="Woloshuk C."/>
            <person name="Xie X."/>
            <person name="Xu J.R."/>
            <person name="Antoniw J."/>
            <person name="Baker S.E."/>
            <person name="Bluhm B.H."/>
            <person name="Breakspear A."/>
            <person name="Brown D.W."/>
            <person name="Butchko R.A."/>
            <person name="Chapman S."/>
            <person name="Coulson R."/>
            <person name="Coutinho P.M."/>
            <person name="Danchin E.G."/>
            <person name="Diener A."/>
            <person name="Gale L.R."/>
            <person name="Gardiner D.M."/>
            <person name="Goff S."/>
            <person name="Hammond-Kosack K.E."/>
            <person name="Hilburn K."/>
            <person name="Hua-Van A."/>
            <person name="Jonkers W."/>
            <person name="Kazan K."/>
            <person name="Kodira C.D."/>
            <person name="Koehrsen M."/>
            <person name="Kumar L."/>
            <person name="Lee Y.H."/>
            <person name="Li L."/>
            <person name="Manners J.M."/>
            <person name="Miranda-Saavedra D."/>
            <person name="Mukherjee M."/>
            <person name="Park G."/>
            <person name="Park J."/>
            <person name="Park S.Y."/>
            <person name="Proctor R.H."/>
            <person name="Regev A."/>
            <person name="Ruiz-Roldan M.C."/>
            <person name="Sain D."/>
            <person name="Sakthikumar S."/>
            <person name="Sykes S."/>
            <person name="Schwartz D.C."/>
            <person name="Turgeon B.G."/>
            <person name="Wapinski I."/>
            <person name="Yoder O."/>
            <person name="Young S."/>
            <person name="Zeng Q."/>
            <person name="Zhou S."/>
            <person name="Galagan J."/>
            <person name="Cuomo C.A."/>
            <person name="Kistler H.C."/>
            <person name="Rep M."/>
        </authorList>
    </citation>
    <scope>NUCLEOTIDE SEQUENCE [LARGE SCALE GENOMIC DNA]</scope>
    <source>
        <strain evidence="5">M3125 / FGSC 7600</strain>
    </source>
</reference>
<dbReference type="EMBL" id="CM000583">
    <property type="protein sequence ID" value="EWG55219.1"/>
    <property type="molecule type" value="Genomic_DNA"/>
</dbReference>
<dbReference type="InterPro" id="IPR027417">
    <property type="entry name" value="P-loop_NTPase"/>
</dbReference>
<dbReference type="VEuPathDB" id="FungiDB:FVEG_13255"/>
<feature type="compositionally biased region" description="Basic and acidic residues" evidence="2">
    <location>
        <begin position="1302"/>
        <end position="1311"/>
    </location>
</feature>
<feature type="domain" description="Nephrocystin 3-like N-terminal" evidence="3">
    <location>
        <begin position="169"/>
        <end position="337"/>
    </location>
</feature>
<dbReference type="InterPro" id="IPR056884">
    <property type="entry name" value="NPHP3-like_N"/>
</dbReference>
<feature type="compositionally biased region" description="Basic and acidic residues" evidence="2">
    <location>
        <begin position="1321"/>
        <end position="1331"/>
    </location>
</feature>
<proteinExistence type="predicted"/>
<dbReference type="Gene3D" id="1.25.40.10">
    <property type="entry name" value="Tetratricopeptide repeat domain"/>
    <property type="match status" value="1"/>
</dbReference>
<dbReference type="EMBL" id="DS022263">
    <property type="protein sequence ID" value="EWG55219.1"/>
    <property type="molecule type" value="Genomic_DNA"/>
</dbReference>
<dbReference type="RefSeq" id="XP_018761410.1">
    <property type="nucleotide sequence ID" value="XM_018902631.1"/>
</dbReference>
<keyword evidence="5" id="KW-1185">Reference proteome</keyword>
<evidence type="ECO:0000256" key="2">
    <source>
        <dbReference type="SAM" id="MobiDB-lite"/>
    </source>
</evidence>
<sequence length="1366" mass="154299">MEVVGVIAAVPGLVQIIQAVITAVRGLSKKDAAPKVAQNLIQSLQNVEQILERGKEQGLWDKPQFEQHKSTIKHWTTELASLKLVLQPSNIKKDTRRSLKKLCLVLTELEKTLNQWSTRLSQIQTELIFIMTNIQQQMMKDVLHETVTARLRADLHPCSDSFIPDKTPGTCEWIWSQSTFSDWTKSSPAMPDSYLKRAVCIYGIKGCGKSVLIKSIAQKLGEQGQIALHFSFWSGNENQRKLEDLLRTLVWQTLRRITDADLEKVSKLLTRSDGIDKRSLVEAVRIALSGISKKVYCTIDGIDESTEDWNSDADGCLSTVLDLVKNHANLNVLLAGREHSLRTLLKRAVPRLEITESLIRGDIAKLIAVEIHDSLESYSPVIRDEAQKNLEAKTQVMFLWVTLVLKELRRCSSVEDIRQTLQQVPHDLDREYHRLLLQLVTRTRGSLAKPSISMKRARYILSSILACPEPMTGEDLCYAYATQVNVNGTIENDLITIEGIMDACGDFVRVTEGRYHTIHASASDFLMRPKDEWESEDQDISYFRVDLAEAQESMSLACFKYIKSIDLGYPLTDGGASSLSSRYTFFSYVARYLPFHLAEALQGNGQVGPETSKFVRTHHFCALIEYLLATSQHSLPNDFLGSMYYWSEIFARMWMELNRAFDLELDRRERDFGNQDERYRSWLALAFLIPENAQRLTEQQAQPFARSARSYQSVVAETRGTAISMLPQHITNTHGPIIQRVSGSIQALSQIFATFRSTGADLLASSAESMPVPVLLLAGRTAKRQRNPLLAENLATISVNKTKGRGDIFEFCSLLLLAAVRFHANHDTSEMNVEMVRKSVRIANYLPPQPHVQLLKMEALEILVSMLLSLGRRDEADEFLRSFEDLVGRDRKKLDSRVWEYGIRHTRLGAAHRIGGLQYMARNLFFSGNYTVSADFAAQGIEILADSGSKPKPRDLGLLAIHRDSLYKAGRLDECISSCQELLGLLTKLASEPIVTDARWQTQIIVARCLVQQGNTAEADTWFRKAADEMALLGPDRRHQKGQNWFLFMVEDAALMGQYTVSQSLAHELLEMKRVPPPNDEADLGFGPLESLVSKLKAIDCIDPAYREFLRCHSLLMTVQNVQNTEGKLNWLGRRLWSINDYPESFSKRVPLLKLKYIDTCLHLDDGLLNAIGGYIMLGNFFFERGNTEAADIVSSDAASRIFSDISSDDPSWSFRLASQVYLFAGKFSKCIPLLCKGHEKSLHVNGDTVFTFEIEMVYALTYIYALEEFEEDLEKVDLRLSFLEKSCEHLSKASRRVDYIDRHKGSRSQEEQSNGEYDAEQSRRERMTDLKARLEDLNGGSMLAEAMARLESVAPGAEVSREGNS</sequence>
<name>W7N6A8_GIBM7</name>
<dbReference type="SUPFAM" id="SSF52540">
    <property type="entry name" value="P-loop containing nucleoside triphosphate hydrolases"/>
    <property type="match status" value="1"/>
</dbReference>
<evidence type="ECO:0000259" key="3">
    <source>
        <dbReference type="Pfam" id="PF24883"/>
    </source>
</evidence>
<organism evidence="4 5">
    <name type="scientific">Gibberella moniliformis (strain M3125 / FGSC 7600)</name>
    <name type="common">Maize ear and stalk rot fungus</name>
    <name type="synonym">Fusarium verticillioides</name>
    <dbReference type="NCBI Taxonomy" id="334819"/>
    <lineage>
        <taxon>Eukaryota</taxon>
        <taxon>Fungi</taxon>
        <taxon>Dikarya</taxon>
        <taxon>Ascomycota</taxon>
        <taxon>Pezizomycotina</taxon>
        <taxon>Sordariomycetes</taxon>
        <taxon>Hypocreomycetidae</taxon>
        <taxon>Hypocreales</taxon>
        <taxon>Nectriaceae</taxon>
        <taxon>Fusarium</taxon>
        <taxon>Fusarium fujikuroi species complex</taxon>
    </lineage>
</organism>